<keyword evidence="2" id="KW-1185">Reference proteome</keyword>
<evidence type="ECO:0000313" key="1">
    <source>
        <dbReference type="EMBL" id="SHJ65284.1"/>
    </source>
</evidence>
<dbReference type="Proteomes" id="UP000184314">
    <property type="component" value="Unassembled WGS sequence"/>
</dbReference>
<organism evidence="1 2">
    <name type="scientific">Maribacter aquivivus</name>
    <dbReference type="NCBI Taxonomy" id="228958"/>
    <lineage>
        <taxon>Bacteria</taxon>
        <taxon>Pseudomonadati</taxon>
        <taxon>Bacteroidota</taxon>
        <taxon>Flavobacteriia</taxon>
        <taxon>Flavobacteriales</taxon>
        <taxon>Flavobacteriaceae</taxon>
        <taxon>Maribacter</taxon>
    </lineage>
</organism>
<dbReference type="STRING" id="228958.SAMN04488007_0999"/>
<accession>A0A1M6L2C1</accession>
<name>A0A1M6L2C1_9FLAO</name>
<evidence type="ECO:0000313" key="2">
    <source>
        <dbReference type="Proteomes" id="UP000184314"/>
    </source>
</evidence>
<gene>
    <name evidence="1" type="ORF">SAMN04488007_0999</name>
</gene>
<protein>
    <submittedName>
        <fullName evidence="1">Uncharacterized protein</fullName>
    </submittedName>
</protein>
<sequence>MYSLLGIVLIIGGLAGYFYFKFKKDFDTTDQPYKNYIGYIDQEKALLNDVYTLCNDGKIYRTYNGAGLDAYKNNKRQFRINLANNYSGDSFTDSGYLNFRFLVNCDGNPGWFDVVQMNLDLEEKELNSEMVDSLLTFTAMPENWNTLEFREDPGNYYMYISYRIENGKVVEIIP</sequence>
<reference evidence="2" key="1">
    <citation type="submission" date="2016-11" db="EMBL/GenBank/DDBJ databases">
        <authorList>
            <person name="Varghese N."/>
            <person name="Submissions S."/>
        </authorList>
    </citation>
    <scope>NUCLEOTIDE SEQUENCE [LARGE SCALE GENOMIC DNA]</scope>
    <source>
        <strain evidence="2">DSM 16478</strain>
    </source>
</reference>
<proteinExistence type="predicted"/>
<dbReference type="EMBL" id="FQZX01000001">
    <property type="protein sequence ID" value="SHJ65284.1"/>
    <property type="molecule type" value="Genomic_DNA"/>
</dbReference>
<dbReference type="AlphaFoldDB" id="A0A1M6L2C1"/>